<evidence type="ECO:0000256" key="3">
    <source>
        <dbReference type="ARBA" id="ARBA00022723"/>
    </source>
</evidence>
<sequence>MAGLSRRGFLVSAGVLAGLVASGDVANALAEDKAVLRPPGAQSEHGFLARCMRCQKCVSVCHARVIQPLSIAESIKGASTPTLDFSRNYCDFCAEENGGRPRCSEVCPTKALLPQSGKATVNGIAVVNERSCIAWDWKGCTVCVDECPQDAIALDEQGRALVDDALCDGCGLCELICPSSSLRSYGGGRSEAKGIVVVAKERERA</sequence>
<reference evidence="7 8" key="1">
    <citation type="submission" date="2022-01" db="EMBL/GenBank/DDBJ databases">
        <title>Novel bile acid biosynthetic pathways are enriched in the microbiome of centenarians.</title>
        <authorList>
            <person name="Sato Y."/>
            <person name="Atarashi K."/>
            <person name="Plichta R.D."/>
            <person name="Arai Y."/>
            <person name="Sasajima S."/>
            <person name="Kearney M.S."/>
            <person name="Suda W."/>
            <person name="Takeshita K."/>
            <person name="Sasaki T."/>
            <person name="Okamoto S."/>
            <person name="Skelly N.A."/>
            <person name="Okamura Y."/>
            <person name="Vlamakis H."/>
            <person name="Li Y."/>
            <person name="Tanoue T."/>
            <person name="Takei H."/>
            <person name="Nittono H."/>
            <person name="Narushima S."/>
            <person name="Irie J."/>
            <person name="Itoh H."/>
            <person name="Moriya K."/>
            <person name="Sugiura Y."/>
            <person name="Suematsu M."/>
            <person name="Moritoki N."/>
            <person name="Shibata S."/>
            <person name="Littman R.D."/>
            <person name="Fischbach A.M."/>
            <person name="Uwamino Y."/>
            <person name="Inoue T."/>
            <person name="Honda A."/>
            <person name="Hattori M."/>
            <person name="Murai T."/>
            <person name="Xavier J.R."/>
            <person name="Hirose N."/>
            <person name="Honda K."/>
        </authorList>
    </citation>
    <scope>NUCLEOTIDE SEQUENCE [LARGE SCALE GENOMIC DNA]</scope>
    <source>
        <strain evidence="7 8">CE91-St30</strain>
    </source>
</reference>
<proteinExistence type="predicted"/>
<dbReference type="PROSITE" id="PS51318">
    <property type="entry name" value="TAT"/>
    <property type="match status" value="1"/>
</dbReference>
<comment type="cofactor">
    <cofactor evidence="1">
        <name>[4Fe-4S] cluster</name>
        <dbReference type="ChEBI" id="CHEBI:49883"/>
    </cofactor>
</comment>
<evidence type="ECO:0000256" key="4">
    <source>
        <dbReference type="ARBA" id="ARBA00023004"/>
    </source>
</evidence>
<dbReference type="RefSeq" id="WP_244387326.1">
    <property type="nucleotide sequence ID" value="NZ_AP025564.1"/>
</dbReference>
<evidence type="ECO:0000259" key="6">
    <source>
        <dbReference type="PROSITE" id="PS51379"/>
    </source>
</evidence>
<dbReference type="PANTHER" id="PTHR24960:SF79">
    <property type="entry name" value="PHOTOSYSTEM I IRON-SULFUR CENTER"/>
    <property type="match status" value="1"/>
</dbReference>
<dbReference type="InterPro" id="IPR017900">
    <property type="entry name" value="4Fe4S_Fe_S_CS"/>
</dbReference>
<dbReference type="InterPro" id="IPR050157">
    <property type="entry name" value="PSI_iron-sulfur_center"/>
</dbReference>
<evidence type="ECO:0000256" key="5">
    <source>
        <dbReference type="ARBA" id="ARBA00023014"/>
    </source>
</evidence>
<dbReference type="PROSITE" id="PS00198">
    <property type="entry name" value="4FE4S_FER_1"/>
    <property type="match status" value="1"/>
</dbReference>
<keyword evidence="4" id="KW-0408">Iron</keyword>
<dbReference type="Pfam" id="PF13187">
    <property type="entry name" value="Fer4_9"/>
    <property type="match status" value="1"/>
</dbReference>
<feature type="domain" description="4Fe-4S ferredoxin-type" evidence="6">
    <location>
        <begin position="158"/>
        <end position="187"/>
    </location>
</feature>
<evidence type="ECO:0000313" key="8">
    <source>
        <dbReference type="Proteomes" id="UP001320544"/>
    </source>
</evidence>
<dbReference type="SUPFAM" id="SSF54862">
    <property type="entry name" value="4Fe-4S ferredoxins"/>
    <property type="match status" value="1"/>
</dbReference>
<gene>
    <name evidence="7" type="ORF">CE91St30_32000</name>
</gene>
<dbReference type="EMBL" id="AP025564">
    <property type="protein sequence ID" value="BDE97867.1"/>
    <property type="molecule type" value="Genomic_DNA"/>
</dbReference>
<dbReference type="InterPro" id="IPR006311">
    <property type="entry name" value="TAT_signal"/>
</dbReference>
<evidence type="ECO:0000256" key="2">
    <source>
        <dbReference type="ARBA" id="ARBA00022485"/>
    </source>
</evidence>
<dbReference type="InterPro" id="IPR017896">
    <property type="entry name" value="4Fe4S_Fe-S-bd"/>
</dbReference>
<accession>A0ABM7WN80</accession>
<keyword evidence="8" id="KW-1185">Reference proteome</keyword>
<dbReference type="PANTHER" id="PTHR24960">
    <property type="entry name" value="PHOTOSYSTEM I IRON-SULFUR CENTER-RELATED"/>
    <property type="match status" value="1"/>
</dbReference>
<dbReference type="CDD" id="cd16373">
    <property type="entry name" value="DMSOR_beta_like"/>
    <property type="match status" value="1"/>
</dbReference>
<dbReference type="Gene3D" id="3.30.70.20">
    <property type="match status" value="2"/>
</dbReference>
<name>A0ABM7WN80_9ACTN</name>
<organism evidence="7 8">
    <name type="scientific">Raoultibacter timonensis</name>
    <dbReference type="NCBI Taxonomy" id="1907662"/>
    <lineage>
        <taxon>Bacteria</taxon>
        <taxon>Bacillati</taxon>
        <taxon>Actinomycetota</taxon>
        <taxon>Coriobacteriia</taxon>
        <taxon>Eggerthellales</taxon>
        <taxon>Eggerthellaceae</taxon>
        <taxon>Raoultibacter</taxon>
    </lineage>
</organism>
<keyword evidence="3" id="KW-0479">Metal-binding</keyword>
<keyword evidence="5" id="KW-0411">Iron-sulfur</keyword>
<protein>
    <recommendedName>
        <fullName evidence="6">4Fe-4S ferredoxin-type domain-containing protein</fullName>
    </recommendedName>
</protein>
<dbReference type="Proteomes" id="UP001320544">
    <property type="component" value="Chromosome"/>
</dbReference>
<feature type="domain" description="4Fe-4S ferredoxin-type" evidence="6">
    <location>
        <begin position="123"/>
        <end position="157"/>
    </location>
</feature>
<dbReference type="PROSITE" id="PS51379">
    <property type="entry name" value="4FE4S_FER_2"/>
    <property type="match status" value="2"/>
</dbReference>
<keyword evidence="2" id="KW-0004">4Fe-4S</keyword>
<evidence type="ECO:0000313" key="7">
    <source>
        <dbReference type="EMBL" id="BDE97867.1"/>
    </source>
</evidence>
<evidence type="ECO:0000256" key="1">
    <source>
        <dbReference type="ARBA" id="ARBA00001966"/>
    </source>
</evidence>